<dbReference type="EMBL" id="CP011340">
    <property type="protein sequence ID" value="ALC22174.1"/>
    <property type="molecule type" value="Genomic_DNA"/>
</dbReference>
<gene>
    <name evidence="1" type="ORF">SPRI_3868</name>
</gene>
<accession>A0A0M5INJ5</accession>
<dbReference type="STRING" id="38300.SPRI_3868"/>
<dbReference type="KEGG" id="spri:SPRI_3868"/>
<sequence length="260" mass="26735">MSSIRQARAGAGLRLLRAAVFTAACVVLSATGHVLAACRAVPLWTLALGLLGVFVLVLPFTGKERSLPAIASVLTAGQLALHTLFATGQGHLRLAPTADDALIRLAAKLVCGAGASAMSPAEARRIVTMAGIDPAAHTAHTHTAQAVASPELLPSLPMVLGHLLAAIATGLLMRRGDAALSRLIRLSAESAHEIVQIAWLRPLRAALAMVRALRAGLRRTPGTGPGVAPPVDGPPLPGPGQELQHTVIRRGPPPVFVLSA</sequence>
<dbReference type="Proteomes" id="UP000060513">
    <property type="component" value="Chromosome"/>
</dbReference>
<dbReference type="GeneID" id="97235104"/>
<dbReference type="PATRIC" id="fig|38300.4.peg.4058"/>
<protein>
    <submittedName>
        <fullName evidence="1">Membrane protein</fullName>
    </submittedName>
</protein>
<dbReference type="RefSeq" id="WP_005315157.1">
    <property type="nucleotide sequence ID" value="NZ_CP011340.1"/>
</dbReference>
<evidence type="ECO:0000313" key="2">
    <source>
        <dbReference type="Proteomes" id="UP000060513"/>
    </source>
</evidence>
<dbReference type="AlphaFoldDB" id="A0A0M5INJ5"/>
<organism evidence="1">
    <name type="scientific">Streptomyces pristinaespiralis</name>
    <dbReference type="NCBI Taxonomy" id="38300"/>
    <lineage>
        <taxon>Bacteria</taxon>
        <taxon>Bacillati</taxon>
        <taxon>Actinomycetota</taxon>
        <taxon>Actinomycetes</taxon>
        <taxon>Kitasatosporales</taxon>
        <taxon>Streptomycetaceae</taxon>
        <taxon>Streptomyces</taxon>
    </lineage>
</organism>
<reference evidence="1 2" key="1">
    <citation type="submission" date="2015-08" db="EMBL/GenBank/DDBJ databases">
        <title>Genome sequence of the pristinamycin over-producing bacterium Streptomyces pristinaespiralis HCCB10218.</title>
        <authorList>
            <person name="Tian J."/>
            <person name="Yang J."/>
            <person name="Li L."/>
            <person name="Ruan L."/>
            <person name="Wei W."/>
            <person name="Zheng G."/>
            <person name="Wei Z."/>
            <person name="Yang S."/>
            <person name="Ge M."/>
            <person name="Jiang W."/>
            <person name="Lu Y."/>
        </authorList>
    </citation>
    <scope>NUCLEOTIDE SEQUENCE [LARGE SCALE GENOMIC DNA]</scope>
    <source>
        <strain evidence="1 2">HCCB 10218</strain>
    </source>
</reference>
<name>A0A0M5INJ5_STRPR</name>
<dbReference type="OMA" id="CASVPLW"/>
<evidence type="ECO:0000313" key="1">
    <source>
        <dbReference type="EMBL" id="ALC22174.1"/>
    </source>
</evidence>
<proteinExistence type="predicted"/>
<dbReference type="OrthoDB" id="4350641at2"/>